<keyword evidence="4" id="KW-1185">Reference proteome</keyword>
<sequence length="285" mass="29208">MRPLPLPLPLLLLARFVAAQTVHTITVGGLKEAAAPGGQPVPAFTYQPESITAAPGDVVQFNFLQLNHTITQSTFENPCAKARGGFDSGFVVNQDGRPGLQFSVRVNDTNPICKLGSSCSFSIAGDLLIGLDGCVGAYCAQETHCGKGMVFAINAPQSGTTFNSFKASAISQGGNGALTAAGITGPTPAPAAVQPQGGQQPAAPPQPVPSIVPGNGQCRDGSACACSCLCGSSSFPPQAAQNNFGGYAGKSIELALDVLWALAARLTGMRFLSLCCWDRVHGDVC</sequence>
<comment type="caution">
    <text evidence="3">The sequence shown here is derived from an EMBL/GenBank/DDBJ whole genome shotgun (WGS) entry which is preliminary data.</text>
</comment>
<dbReference type="PANTHER" id="PTHR34883">
    <property type="entry name" value="SERINE-RICH PROTEIN, PUTATIVE-RELATED-RELATED"/>
    <property type="match status" value="1"/>
</dbReference>
<dbReference type="InterPro" id="IPR052953">
    <property type="entry name" value="Ser-rich/MCO-related"/>
</dbReference>
<organism evidence="3 4">
    <name type="scientific">Phyllosticta citricarpa</name>
    <dbReference type="NCBI Taxonomy" id="55181"/>
    <lineage>
        <taxon>Eukaryota</taxon>
        <taxon>Fungi</taxon>
        <taxon>Dikarya</taxon>
        <taxon>Ascomycota</taxon>
        <taxon>Pezizomycotina</taxon>
        <taxon>Dothideomycetes</taxon>
        <taxon>Dothideomycetes incertae sedis</taxon>
        <taxon>Botryosphaeriales</taxon>
        <taxon>Phyllostictaceae</taxon>
        <taxon>Phyllosticta</taxon>
    </lineage>
</organism>
<dbReference type="Proteomes" id="UP001365128">
    <property type="component" value="Unassembled WGS sequence"/>
</dbReference>
<proteinExistence type="predicted"/>
<gene>
    <name evidence="3" type="ORF">IWX46DRAFT_588130</name>
</gene>
<evidence type="ECO:0000256" key="2">
    <source>
        <dbReference type="SAM" id="SignalP"/>
    </source>
</evidence>
<feature type="region of interest" description="Disordered" evidence="1">
    <location>
        <begin position="188"/>
        <end position="211"/>
    </location>
</feature>
<feature type="chain" id="PRO_5046270403" evidence="2">
    <location>
        <begin position="20"/>
        <end position="285"/>
    </location>
</feature>
<accession>A0ABR1MT49</accession>
<dbReference type="CDD" id="cd00920">
    <property type="entry name" value="Cupredoxin"/>
    <property type="match status" value="1"/>
</dbReference>
<evidence type="ECO:0000313" key="3">
    <source>
        <dbReference type="EMBL" id="KAK7555799.1"/>
    </source>
</evidence>
<dbReference type="SUPFAM" id="SSF49503">
    <property type="entry name" value="Cupredoxins"/>
    <property type="match status" value="1"/>
</dbReference>
<dbReference type="Gene3D" id="2.60.40.420">
    <property type="entry name" value="Cupredoxins - blue copper proteins"/>
    <property type="match status" value="1"/>
</dbReference>
<protein>
    <submittedName>
        <fullName evidence="3">Uncharacterized protein</fullName>
    </submittedName>
</protein>
<name>A0ABR1MT49_9PEZI</name>
<dbReference type="PANTHER" id="PTHR34883:SF4">
    <property type="entry name" value="CUPREDOXIN"/>
    <property type="match status" value="1"/>
</dbReference>
<dbReference type="EMBL" id="JBBPDW010000002">
    <property type="protein sequence ID" value="KAK7555799.1"/>
    <property type="molecule type" value="Genomic_DNA"/>
</dbReference>
<evidence type="ECO:0000256" key="1">
    <source>
        <dbReference type="SAM" id="MobiDB-lite"/>
    </source>
</evidence>
<feature type="non-terminal residue" evidence="3">
    <location>
        <position position="1"/>
    </location>
</feature>
<evidence type="ECO:0000313" key="4">
    <source>
        <dbReference type="Proteomes" id="UP001365128"/>
    </source>
</evidence>
<reference evidence="3 4" key="1">
    <citation type="submission" date="2024-04" db="EMBL/GenBank/DDBJ databases">
        <title>Phyllosticta paracitricarpa is synonymous to the EU quarantine fungus P. citricarpa based on phylogenomic analyses.</title>
        <authorList>
            <consortium name="Lawrence Berkeley National Laboratory"/>
            <person name="Van Ingen-Buijs V.A."/>
            <person name="Van Westerhoven A.C."/>
            <person name="Haridas S."/>
            <person name="Skiadas P."/>
            <person name="Martin F."/>
            <person name="Groenewald J.Z."/>
            <person name="Crous P.W."/>
            <person name="Seidl M.F."/>
        </authorList>
    </citation>
    <scope>NUCLEOTIDE SEQUENCE [LARGE SCALE GENOMIC DNA]</scope>
    <source>
        <strain evidence="3 4">CBS 122670</strain>
    </source>
</reference>
<keyword evidence="2" id="KW-0732">Signal</keyword>
<feature type="compositionally biased region" description="Low complexity" evidence="1">
    <location>
        <begin position="188"/>
        <end position="201"/>
    </location>
</feature>
<feature type="signal peptide" evidence="2">
    <location>
        <begin position="1"/>
        <end position="19"/>
    </location>
</feature>
<dbReference type="InterPro" id="IPR008972">
    <property type="entry name" value="Cupredoxin"/>
</dbReference>